<feature type="compositionally biased region" description="Basic and acidic residues" evidence="1">
    <location>
        <begin position="467"/>
        <end position="489"/>
    </location>
</feature>
<keyword evidence="2" id="KW-0472">Membrane</keyword>
<comment type="caution">
    <text evidence="4">The sequence shown here is derived from an EMBL/GenBank/DDBJ whole genome shotgun (WGS) entry which is preliminary data.</text>
</comment>
<keyword evidence="2" id="KW-0812">Transmembrane</keyword>
<accession>A0AAE0U0C3</accession>
<feature type="transmembrane region" description="Helical" evidence="2">
    <location>
        <begin position="256"/>
        <end position="275"/>
    </location>
</feature>
<protein>
    <recommendedName>
        <fullName evidence="3">DUF3533 domain-containing protein</fullName>
    </recommendedName>
</protein>
<evidence type="ECO:0000259" key="3">
    <source>
        <dbReference type="Pfam" id="PF12051"/>
    </source>
</evidence>
<dbReference type="InterPro" id="IPR053001">
    <property type="entry name" value="MNNG_permease-like"/>
</dbReference>
<evidence type="ECO:0000256" key="2">
    <source>
        <dbReference type="SAM" id="Phobius"/>
    </source>
</evidence>
<feature type="transmembrane region" description="Helical" evidence="2">
    <location>
        <begin position="361"/>
        <end position="381"/>
    </location>
</feature>
<evidence type="ECO:0000313" key="4">
    <source>
        <dbReference type="EMBL" id="KAK3386166.1"/>
    </source>
</evidence>
<feature type="transmembrane region" description="Helical" evidence="2">
    <location>
        <begin position="417"/>
        <end position="438"/>
    </location>
</feature>
<keyword evidence="2" id="KW-1133">Transmembrane helix</keyword>
<dbReference type="GO" id="GO:0016020">
    <property type="term" value="C:membrane"/>
    <property type="evidence" value="ECO:0007669"/>
    <property type="project" value="TreeGrafter"/>
</dbReference>
<dbReference type="InterPro" id="IPR022703">
    <property type="entry name" value="DUF3533"/>
</dbReference>
<proteinExistence type="predicted"/>
<dbReference type="PANTHER" id="PTHR34814">
    <property type="entry name" value="NITROSOGUANIDINE RESISTANCE PROTEIN SNG1"/>
    <property type="match status" value="1"/>
</dbReference>
<organism evidence="4 5">
    <name type="scientific">Podospora didyma</name>
    <dbReference type="NCBI Taxonomy" id="330526"/>
    <lineage>
        <taxon>Eukaryota</taxon>
        <taxon>Fungi</taxon>
        <taxon>Dikarya</taxon>
        <taxon>Ascomycota</taxon>
        <taxon>Pezizomycotina</taxon>
        <taxon>Sordariomycetes</taxon>
        <taxon>Sordariomycetidae</taxon>
        <taxon>Sordariales</taxon>
        <taxon>Podosporaceae</taxon>
        <taxon>Podospora</taxon>
    </lineage>
</organism>
<gene>
    <name evidence="4" type="ORF">B0H63DRAFT_474293</name>
</gene>
<dbReference type="Pfam" id="PF12051">
    <property type="entry name" value="DUF3533"/>
    <property type="match status" value="1"/>
</dbReference>
<dbReference type="EMBL" id="JAULSW010000004">
    <property type="protein sequence ID" value="KAK3386166.1"/>
    <property type="molecule type" value="Genomic_DNA"/>
</dbReference>
<name>A0AAE0U0C3_9PEZI</name>
<feature type="transmembrane region" description="Helical" evidence="2">
    <location>
        <begin position="333"/>
        <end position="354"/>
    </location>
</feature>
<evidence type="ECO:0000313" key="5">
    <source>
        <dbReference type="Proteomes" id="UP001285441"/>
    </source>
</evidence>
<dbReference type="PANTHER" id="PTHR34814:SF2">
    <property type="entry name" value="DUF3533 DOMAIN-CONTAINING PROTEIN"/>
    <property type="match status" value="1"/>
</dbReference>
<dbReference type="AlphaFoldDB" id="A0AAE0U0C3"/>
<keyword evidence="5" id="KW-1185">Reference proteome</keyword>
<feature type="domain" description="DUF3533" evidence="3">
    <location>
        <begin position="67"/>
        <end position="430"/>
    </location>
</feature>
<sequence length="557" mass="62616">MSPNFKDLIHPSCCFLMNLESQKPHEIDLGMPFLKKLYPRAHDNRLPKNDPVVKKARRAFFTSAGINFLYLQVLFLGLFCYIFGALFQQGTHTHNLRVAFVDYDGGAIGRAVRAAYASLQGDSFPSLVERSPLELQTTDDVLRAVCETKYWAAVYVTQGASRRLEEALAAESVATAYDKTDVLAYVWNEALYAPIIDAAISSNMQLLSGAARIAYSAVNGTGNIRSVSGPAALSVLADPWTLQSVNIQPTSQGSRAIYNTVVIILILIQEFFYLGTINGLYAQFKLYARVNPTRIIVVRILTSLTYTFIGSLCVIGTIWAFKSGWDINGNQFVLSWMTFWLFAHTNFLIFDVFTIWLPPPFVPMALVSWIIFSVTSILLPFDLSPAFYRLGYMLPAHEVYQVLTDIWSHGCNPQLHYALPVLFAWEVVSLMLSILGVYRRSHYATLGEERQAKELQERIDAAVAFERDKETKHSAAHPEPEKRLKKFESTGDEPSEPQSDTDNITGAEDEEAYREELAQVISRVTTRQRRDKGRADETCNFGPSFNLPYGKDNEDGE</sequence>
<feature type="transmembrane region" description="Helical" evidence="2">
    <location>
        <begin position="64"/>
        <end position="87"/>
    </location>
</feature>
<dbReference type="Proteomes" id="UP001285441">
    <property type="component" value="Unassembled WGS sequence"/>
</dbReference>
<reference evidence="4" key="1">
    <citation type="journal article" date="2023" name="Mol. Phylogenet. Evol.">
        <title>Genome-scale phylogeny and comparative genomics of the fungal order Sordariales.</title>
        <authorList>
            <person name="Hensen N."/>
            <person name="Bonometti L."/>
            <person name="Westerberg I."/>
            <person name="Brannstrom I.O."/>
            <person name="Guillou S."/>
            <person name="Cros-Aarteil S."/>
            <person name="Calhoun S."/>
            <person name="Haridas S."/>
            <person name="Kuo A."/>
            <person name="Mondo S."/>
            <person name="Pangilinan J."/>
            <person name="Riley R."/>
            <person name="LaButti K."/>
            <person name="Andreopoulos B."/>
            <person name="Lipzen A."/>
            <person name="Chen C."/>
            <person name="Yan M."/>
            <person name="Daum C."/>
            <person name="Ng V."/>
            <person name="Clum A."/>
            <person name="Steindorff A."/>
            <person name="Ohm R.A."/>
            <person name="Martin F."/>
            <person name="Silar P."/>
            <person name="Natvig D.O."/>
            <person name="Lalanne C."/>
            <person name="Gautier V."/>
            <person name="Ament-Velasquez S.L."/>
            <person name="Kruys A."/>
            <person name="Hutchinson M.I."/>
            <person name="Powell A.J."/>
            <person name="Barry K."/>
            <person name="Miller A.N."/>
            <person name="Grigoriev I.V."/>
            <person name="Debuchy R."/>
            <person name="Gladieux P."/>
            <person name="Hiltunen Thoren M."/>
            <person name="Johannesson H."/>
        </authorList>
    </citation>
    <scope>NUCLEOTIDE SEQUENCE</scope>
    <source>
        <strain evidence="4">CBS 232.78</strain>
    </source>
</reference>
<feature type="region of interest" description="Disordered" evidence="1">
    <location>
        <begin position="467"/>
        <end position="557"/>
    </location>
</feature>
<evidence type="ECO:0000256" key="1">
    <source>
        <dbReference type="SAM" id="MobiDB-lite"/>
    </source>
</evidence>
<reference evidence="4" key="2">
    <citation type="submission" date="2023-06" db="EMBL/GenBank/DDBJ databases">
        <authorList>
            <consortium name="Lawrence Berkeley National Laboratory"/>
            <person name="Haridas S."/>
            <person name="Hensen N."/>
            <person name="Bonometti L."/>
            <person name="Westerberg I."/>
            <person name="Brannstrom I.O."/>
            <person name="Guillou S."/>
            <person name="Cros-Aarteil S."/>
            <person name="Calhoun S."/>
            <person name="Kuo A."/>
            <person name="Mondo S."/>
            <person name="Pangilinan J."/>
            <person name="Riley R."/>
            <person name="LaButti K."/>
            <person name="Andreopoulos B."/>
            <person name="Lipzen A."/>
            <person name="Chen C."/>
            <person name="Yanf M."/>
            <person name="Daum C."/>
            <person name="Ng V."/>
            <person name="Clum A."/>
            <person name="Steindorff A."/>
            <person name="Ohm R."/>
            <person name="Martin F."/>
            <person name="Silar P."/>
            <person name="Natvig D."/>
            <person name="Lalanne C."/>
            <person name="Gautier V."/>
            <person name="Ament-velasquez S.L."/>
            <person name="Kruys A."/>
            <person name="Hutchinson M.I."/>
            <person name="Powell A.J."/>
            <person name="Barry K."/>
            <person name="Miller A.N."/>
            <person name="Grigoriev I.V."/>
            <person name="Debuchy R."/>
            <person name="Gladieux P."/>
            <person name="Thoren M.H."/>
            <person name="Johannesson H."/>
        </authorList>
    </citation>
    <scope>NUCLEOTIDE SEQUENCE</scope>
    <source>
        <strain evidence="4">CBS 232.78</strain>
    </source>
</reference>
<feature type="transmembrane region" description="Helical" evidence="2">
    <location>
        <begin position="296"/>
        <end position="321"/>
    </location>
</feature>